<feature type="domain" description="Copper-fist" evidence="8">
    <location>
        <begin position="52"/>
        <end position="85"/>
    </location>
</feature>
<dbReference type="GO" id="GO:0005634">
    <property type="term" value="C:nucleus"/>
    <property type="evidence" value="ECO:0007669"/>
    <property type="project" value="UniProtKB-SubCell"/>
</dbReference>
<evidence type="ECO:0008006" key="11">
    <source>
        <dbReference type="Google" id="ProtNLM"/>
    </source>
</evidence>
<dbReference type="GO" id="GO:0000981">
    <property type="term" value="F:DNA-binding transcription factor activity, RNA polymerase II-specific"/>
    <property type="evidence" value="ECO:0007669"/>
    <property type="project" value="InterPro"/>
</dbReference>
<keyword evidence="2" id="KW-0479">Metal-binding</keyword>
<evidence type="ECO:0000256" key="4">
    <source>
        <dbReference type="ARBA" id="ARBA00023163"/>
    </source>
</evidence>
<dbReference type="GO" id="GO:0005507">
    <property type="term" value="F:copper ion binding"/>
    <property type="evidence" value="ECO:0007669"/>
    <property type="project" value="InterPro"/>
</dbReference>
<evidence type="ECO:0000256" key="2">
    <source>
        <dbReference type="ARBA" id="ARBA00022723"/>
    </source>
</evidence>
<evidence type="ECO:0000256" key="1">
    <source>
        <dbReference type="ARBA" id="ARBA00004123"/>
    </source>
</evidence>
<dbReference type="SMART" id="SM00066">
    <property type="entry name" value="GAL4"/>
    <property type="match status" value="1"/>
</dbReference>
<dbReference type="GO" id="GO:0003677">
    <property type="term" value="F:DNA binding"/>
    <property type="evidence" value="ECO:0007669"/>
    <property type="project" value="InterPro"/>
</dbReference>
<evidence type="ECO:0000256" key="5">
    <source>
        <dbReference type="ARBA" id="ARBA00023242"/>
    </source>
</evidence>
<evidence type="ECO:0000259" key="7">
    <source>
        <dbReference type="PROSITE" id="PS50048"/>
    </source>
</evidence>
<gene>
    <name evidence="9" type="ORF">BD410DRAFT_796735</name>
</gene>
<dbReference type="Gene3D" id="4.10.240.10">
    <property type="entry name" value="Zn(2)-C6 fungal-type DNA-binding domain"/>
    <property type="match status" value="1"/>
</dbReference>
<dbReference type="InterPro" id="IPR050815">
    <property type="entry name" value="TF_fung"/>
</dbReference>
<dbReference type="Pfam" id="PF04082">
    <property type="entry name" value="Fungal_trans"/>
    <property type="match status" value="1"/>
</dbReference>
<keyword evidence="5" id="KW-0539">Nucleus</keyword>
<dbReference type="InterPro" id="IPR007219">
    <property type="entry name" value="XnlR_reg_dom"/>
</dbReference>
<dbReference type="PROSITE" id="PS50048">
    <property type="entry name" value="ZN2_CY6_FUNGAL_2"/>
    <property type="match status" value="1"/>
</dbReference>
<name>A0A4Y7PHU9_9AGAM</name>
<dbReference type="GO" id="GO:0008270">
    <property type="term" value="F:zinc ion binding"/>
    <property type="evidence" value="ECO:0007669"/>
    <property type="project" value="InterPro"/>
</dbReference>
<dbReference type="Proteomes" id="UP000294933">
    <property type="component" value="Unassembled WGS sequence"/>
</dbReference>
<dbReference type="InterPro" id="IPR001083">
    <property type="entry name" value="Cu_fist_DNA-bd_dom"/>
</dbReference>
<feature type="compositionally biased region" description="Polar residues" evidence="6">
    <location>
        <begin position="115"/>
        <end position="124"/>
    </location>
</feature>
<organism evidence="9 10">
    <name type="scientific">Rickenella mellea</name>
    <dbReference type="NCBI Taxonomy" id="50990"/>
    <lineage>
        <taxon>Eukaryota</taxon>
        <taxon>Fungi</taxon>
        <taxon>Dikarya</taxon>
        <taxon>Basidiomycota</taxon>
        <taxon>Agaricomycotina</taxon>
        <taxon>Agaricomycetes</taxon>
        <taxon>Hymenochaetales</taxon>
        <taxon>Rickenellaceae</taxon>
        <taxon>Rickenella</taxon>
    </lineage>
</organism>
<accession>A0A4Y7PHU9</accession>
<dbReference type="VEuPathDB" id="FungiDB:BD410DRAFT_796735"/>
<evidence type="ECO:0000256" key="6">
    <source>
        <dbReference type="SAM" id="MobiDB-lite"/>
    </source>
</evidence>
<protein>
    <recommendedName>
        <fullName evidence="11">Zn(2)-C6 fungal-type domain-containing protein</fullName>
    </recommendedName>
</protein>
<dbReference type="PROSITE" id="PS50073">
    <property type="entry name" value="COPPER_FIST_2"/>
    <property type="match status" value="1"/>
</dbReference>
<dbReference type="SUPFAM" id="SSF57701">
    <property type="entry name" value="Zn2/Cys6 DNA-binding domain"/>
    <property type="match status" value="1"/>
</dbReference>
<dbReference type="EMBL" id="ML170293">
    <property type="protein sequence ID" value="TDL15044.1"/>
    <property type="molecule type" value="Genomic_DNA"/>
</dbReference>
<dbReference type="InterPro" id="IPR036864">
    <property type="entry name" value="Zn2-C6_fun-type_DNA-bd_sf"/>
</dbReference>
<dbReference type="AlphaFoldDB" id="A0A4Y7PHU9"/>
<sequence>MTVPTSAMPSLVGLIDPEPCQVTVQYFLSMAPRTNEEALRPGQACLHCRSRKIKCDGMRPTCTPCCRGNRTTKCEYADQHIAALEESVARLEKRLQELEGQPQEMSASEHKGQESSKQSGLNNNCDELPDPVKTLLVNIVVFNSGQVGFAMNKERFLASLAFPQDHPNYPSSALLQSMYLWGLRILNCEQFVNLERKAVEKATLFVADALHSRDPKTRFQALQAEILIAQYFFCRGRALEGRYHTGAASSLAVSSGLHFIRAPILPAAGVSDLVGNANAFEFPPPRDAIEEGERINVFWVTYNVDRCWSVATGCPATLSSPTSPRSQILTPWPADYDDYARMDVENLPFNRTILDYIFRRTGPNINQPDEFSLPSLRVKAPIPSYSAPLLSSETHRPTECLKGLSPAMVEQSIWDLLNILPPLNQMDEHTFEDRSAYIVIRGLALASFVQLNFVRAGVNRAFYNVCLTSAKNIVDLVEFVATTTTIFILDPIVSVIWTTAAQALARDLSRTRLTRLPANSSECSRADAKRMYNALKEIIKRKPLMKFHHERVMELLQSDEAF</sequence>
<reference evidence="9 10" key="1">
    <citation type="submission" date="2018-06" db="EMBL/GenBank/DDBJ databases">
        <title>A transcriptomic atlas of mushroom development highlights an independent origin of complex multicellularity.</title>
        <authorList>
            <consortium name="DOE Joint Genome Institute"/>
            <person name="Krizsan K."/>
            <person name="Almasi E."/>
            <person name="Merenyi Z."/>
            <person name="Sahu N."/>
            <person name="Viragh M."/>
            <person name="Koszo T."/>
            <person name="Mondo S."/>
            <person name="Kiss B."/>
            <person name="Balint B."/>
            <person name="Kues U."/>
            <person name="Barry K."/>
            <person name="Hegedus J.C."/>
            <person name="Henrissat B."/>
            <person name="Johnson J."/>
            <person name="Lipzen A."/>
            <person name="Ohm R."/>
            <person name="Nagy I."/>
            <person name="Pangilinan J."/>
            <person name="Yan J."/>
            <person name="Xiong Y."/>
            <person name="Grigoriev I.V."/>
            <person name="Hibbett D.S."/>
            <person name="Nagy L.G."/>
        </authorList>
    </citation>
    <scope>NUCLEOTIDE SEQUENCE [LARGE SCALE GENOMIC DNA]</scope>
    <source>
        <strain evidence="9 10">SZMC22713</strain>
    </source>
</reference>
<dbReference type="CDD" id="cd00067">
    <property type="entry name" value="GAL4"/>
    <property type="match status" value="1"/>
</dbReference>
<dbReference type="PROSITE" id="PS00463">
    <property type="entry name" value="ZN2_CY6_FUNGAL_1"/>
    <property type="match status" value="1"/>
</dbReference>
<proteinExistence type="predicted"/>
<keyword evidence="3" id="KW-0805">Transcription regulation</keyword>
<dbReference type="OrthoDB" id="2309723at2759"/>
<dbReference type="InterPro" id="IPR001138">
    <property type="entry name" value="Zn2Cys6_DnaBD"/>
</dbReference>
<evidence type="ECO:0000313" key="9">
    <source>
        <dbReference type="EMBL" id="TDL15044.1"/>
    </source>
</evidence>
<evidence type="ECO:0000313" key="10">
    <source>
        <dbReference type="Proteomes" id="UP000294933"/>
    </source>
</evidence>
<dbReference type="PANTHER" id="PTHR47338:SF29">
    <property type="entry name" value="ZN(2)-C6 FUNGAL-TYPE DOMAIN-CONTAINING PROTEIN"/>
    <property type="match status" value="1"/>
</dbReference>
<dbReference type="GO" id="GO:0006351">
    <property type="term" value="P:DNA-templated transcription"/>
    <property type="evidence" value="ECO:0007669"/>
    <property type="project" value="InterPro"/>
</dbReference>
<comment type="subcellular location">
    <subcellularLocation>
        <location evidence="1">Nucleus</location>
    </subcellularLocation>
</comment>
<keyword evidence="10" id="KW-1185">Reference proteome</keyword>
<evidence type="ECO:0000259" key="8">
    <source>
        <dbReference type="PROSITE" id="PS50073"/>
    </source>
</evidence>
<evidence type="ECO:0000256" key="3">
    <source>
        <dbReference type="ARBA" id="ARBA00023015"/>
    </source>
</evidence>
<dbReference type="CDD" id="cd12148">
    <property type="entry name" value="fungal_TF_MHR"/>
    <property type="match status" value="1"/>
</dbReference>
<feature type="region of interest" description="Disordered" evidence="6">
    <location>
        <begin position="99"/>
        <end position="124"/>
    </location>
</feature>
<dbReference type="Pfam" id="PF00172">
    <property type="entry name" value="Zn_clus"/>
    <property type="match status" value="1"/>
</dbReference>
<keyword evidence="4" id="KW-0804">Transcription</keyword>
<feature type="domain" description="Zn(2)-C6 fungal-type" evidence="7">
    <location>
        <begin position="44"/>
        <end position="76"/>
    </location>
</feature>
<dbReference type="PANTHER" id="PTHR47338">
    <property type="entry name" value="ZN(II)2CYS6 TRANSCRIPTION FACTOR (EUROFUNG)-RELATED"/>
    <property type="match status" value="1"/>
</dbReference>